<name>A0A3N0Y559_ANAGA</name>
<organism evidence="2 3">
    <name type="scientific">Anabarilius grahami</name>
    <name type="common">Kanglang fish</name>
    <name type="synonym">Barilius grahami</name>
    <dbReference type="NCBI Taxonomy" id="495550"/>
    <lineage>
        <taxon>Eukaryota</taxon>
        <taxon>Metazoa</taxon>
        <taxon>Chordata</taxon>
        <taxon>Craniata</taxon>
        <taxon>Vertebrata</taxon>
        <taxon>Euteleostomi</taxon>
        <taxon>Actinopterygii</taxon>
        <taxon>Neopterygii</taxon>
        <taxon>Teleostei</taxon>
        <taxon>Ostariophysi</taxon>
        <taxon>Cypriniformes</taxon>
        <taxon>Xenocyprididae</taxon>
        <taxon>Xenocypridinae</taxon>
        <taxon>Xenocypridinae incertae sedis</taxon>
        <taxon>Anabarilius</taxon>
    </lineage>
</organism>
<feature type="compositionally biased region" description="Polar residues" evidence="1">
    <location>
        <begin position="161"/>
        <end position="171"/>
    </location>
</feature>
<dbReference type="AlphaFoldDB" id="A0A3N0Y559"/>
<gene>
    <name evidence="2" type="ORF">DPX16_6730</name>
</gene>
<dbReference type="EMBL" id="RJVU01051648">
    <property type="protein sequence ID" value="ROL41332.1"/>
    <property type="molecule type" value="Genomic_DNA"/>
</dbReference>
<comment type="caution">
    <text evidence="2">The sequence shown here is derived from an EMBL/GenBank/DDBJ whole genome shotgun (WGS) entry which is preliminary data.</text>
</comment>
<accession>A0A3N0Y559</accession>
<feature type="compositionally biased region" description="Basic residues" evidence="1">
    <location>
        <begin position="150"/>
        <end position="160"/>
    </location>
</feature>
<evidence type="ECO:0000313" key="2">
    <source>
        <dbReference type="EMBL" id="ROL41332.1"/>
    </source>
</evidence>
<keyword evidence="3" id="KW-1185">Reference proteome</keyword>
<protein>
    <recommendedName>
        <fullName evidence="4">Retrotransposon gag domain-containing protein</fullName>
    </recommendedName>
</protein>
<sequence>MGLFFMSEVPAPPVSHLPDSARNRLIGLLQDGRSLERYVEEFVELAYLTNWPDACLNALFLEELDESIIGFDEPDDYFSLDDTINLILYLNGFKFVVEEVPDMACNSRSVPLETQAVWPVRQSPSSSTYPSSELFPCVLPDPQPSVGSGRSKRRKRKKAKQPNSPEFSASVQPKPLEFPAAEPAPVLVGLLVEFEGMDWTPFPDPAPCTAEPAHFYRPFKPPLGASTRGWGSRPSMAVQGS</sequence>
<feature type="region of interest" description="Disordered" evidence="1">
    <location>
        <begin position="134"/>
        <end position="175"/>
    </location>
</feature>
<evidence type="ECO:0000256" key="1">
    <source>
        <dbReference type="SAM" id="MobiDB-lite"/>
    </source>
</evidence>
<evidence type="ECO:0008006" key="4">
    <source>
        <dbReference type="Google" id="ProtNLM"/>
    </source>
</evidence>
<dbReference type="OrthoDB" id="8963682at2759"/>
<dbReference type="Proteomes" id="UP000281406">
    <property type="component" value="Unassembled WGS sequence"/>
</dbReference>
<proteinExistence type="predicted"/>
<reference evidence="2 3" key="1">
    <citation type="submission" date="2018-10" db="EMBL/GenBank/DDBJ databases">
        <title>Genome assembly for a Yunnan-Guizhou Plateau 3E fish, Anabarilius grahami (Regan), and its evolutionary and genetic applications.</title>
        <authorList>
            <person name="Jiang W."/>
        </authorList>
    </citation>
    <scope>NUCLEOTIDE SEQUENCE [LARGE SCALE GENOMIC DNA]</scope>
    <source>
        <strain evidence="2">AG-KIZ</strain>
        <tissue evidence="2">Muscle</tissue>
    </source>
</reference>
<evidence type="ECO:0000313" key="3">
    <source>
        <dbReference type="Proteomes" id="UP000281406"/>
    </source>
</evidence>